<dbReference type="EMBL" id="BAAAEO010000001">
    <property type="protein sequence ID" value="GAA0539738.1"/>
    <property type="molecule type" value="Genomic_DNA"/>
</dbReference>
<accession>A0ABN1DC61</accession>
<dbReference type="Proteomes" id="UP001501169">
    <property type="component" value="Unassembled WGS sequence"/>
</dbReference>
<evidence type="ECO:0000313" key="2">
    <source>
        <dbReference type="EMBL" id="GAA0539738.1"/>
    </source>
</evidence>
<organism evidence="2 3">
    <name type="scientific">Rheinheimera aquimaris</name>
    <dbReference type="NCBI Taxonomy" id="412437"/>
    <lineage>
        <taxon>Bacteria</taxon>
        <taxon>Pseudomonadati</taxon>
        <taxon>Pseudomonadota</taxon>
        <taxon>Gammaproteobacteria</taxon>
        <taxon>Chromatiales</taxon>
        <taxon>Chromatiaceae</taxon>
        <taxon>Rheinheimera</taxon>
    </lineage>
</organism>
<proteinExistence type="predicted"/>
<reference evidence="2 3" key="1">
    <citation type="journal article" date="2019" name="Int. J. Syst. Evol. Microbiol.">
        <title>The Global Catalogue of Microorganisms (GCM) 10K type strain sequencing project: providing services to taxonomists for standard genome sequencing and annotation.</title>
        <authorList>
            <consortium name="The Broad Institute Genomics Platform"/>
            <consortium name="The Broad Institute Genome Sequencing Center for Infectious Disease"/>
            <person name="Wu L."/>
            <person name="Ma J."/>
        </authorList>
    </citation>
    <scope>NUCLEOTIDE SEQUENCE [LARGE SCALE GENOMIC DNA]</scope>
    <source>
        <strain evidence="2 3">JCM 14331</strain>
    </source>
</reference>
<comment type="caution">
    <text evidence="2">The sequence shown here is derived from an EMBL/GenBank/DDBJ whole genome shotgun (WGS) entry which is preliminary data.</text>
</comment>
<feature type="domain" description="Ice-binding protein C-terminal" evidence="1">
    <location>
        <begin position="216"/>
        <end position="239"/>
    </location>
</feature>
<dbReference type="Pfam" id="PF07589">
    <property type="entry name" value="PEP-CTERM"/>
    <property type="match status" value="1"/>
</dbReference>
<evidence type="ECO:0000313" key="3">
    <source>
        <dbReference type="Proteomes" id="UP001501169"/>
    </source>
</evidence>
<dbReference type="NCBIfam" id="TIGR02595">
    <property type="entry name" value="PEP_CTERM"/>
    <property type="match status" value="1"/>
</dbReference>
<gene>
    <name evidence="2" type="ORF">GCM10009098_04090</name>
</gene>
<evidence type="ECO:0000259" key="1">
    <source>
        <dbReference type="Pfam" id="PF07589"/>
    </source>
</evidence>
<name>A0ABN1DC61_9GAMM</name>
<sequence>MFNAKQMTERSSEGASRYQLKGKKKMKKLLCIFALFITSFSQADVIVLDFEGLDDLESIGGFYNGGTSENGNTGPNYGIEFSGNTLAIQDIDAGGSGNFGGEPSPDTVMFFLSGAEAIMNVAAGFDTGFSFFYSAVNNAGSVSVWDDIGGTGNLLATLFIAITPSDGGDPNGDFSPFFAIGVGFEGIAKSVSFAGVADQIAFDDITFGSVTPGTTPVPEPASIAILVLGLAGCAGFRKRT</sequence>
<dbReference type="InterPro" id="IPR013424">
    <property type="entry name" value="Ice-binding_C"/>
</dbReference>
<keyword evidence="3" id="KW-1185">Reference proteome</keyword>
<protein>
    <recommendedName>
        <fullName evidence="1">Ice-binding protein C-terminal domain-containing protein</fullName>
    </recommendedName>
</protein>